<organism evidence="2 3">
    <name type="scientific">Rhizosaccharibacter radicis</name>
    <dbReference type="NCBI Taxonomy" id="2782605"/>
    <lineage>
        <taxon>Bacteria</taxon>
        <taxon>Pseudomonadati</taxon>
        <taxon>Pseudomonadota</taxon>
        <taxon>Alphaproteobacteria</taxon>
        <taxon>Acetobacterales</taxon>
        <taxon>Acetobacteraceae</taxon>
        <taxon>Rhizosaccharibacter</taxon>
    </lineage>
</organism>
<dbReference type="InterPro" id="IPR036412">
    <property type="entry name" value="HAD-like_sf"/>
</dbReference>
<dbReference type="Pfam" id="PF03767">
    <property type="entry name" value="Acid_phosphat_B"/>
    <property type="match status" value="1"/>
</dbReference>
<name>A0ABT1VWH9_9PROT</name>
<dbReference type="Gene3D" id="3.40.50.1000">
    <property type="entry name" value="HAD superfamily/HAD-like"/>
    <property type="match status" value="1"/>
</dbReference>
<dbReference type="InterPro" id="IPR023214">
    <property type="entry name" value="HAD_sf"/>
</dbReference>
<dbReference type="SUPFAM" id="SSF56784">
    <property type="entry name" value="HAD-like"/>
    <property type="match status" value="1"/>
</dbReference>
<dbReference type="RefSeq" id="WP_422919439.1">
    <property type="nucleotide sequence ID" value="NZ_JAMZEJ010000004.1"/>
</dbReference>
<accession>A0ABT1VWH9</accession>
<keyword evidence="3" id="KW-1185">Reference proteome</keyword>
<dbReference type="Proteomes" id="UP001524547">
    <property type="component" value="Unassembled WGS sequence"/>
</dbReference>
<dbReference type="PANTHER" id="PTHR31284">
    <property type="entry name" value="ACID PHOSPHATASE-LIKE PROTEIN"/>
    <property type="match status" value="1"/>
</dbReference>
<gene>
    <name evidence="2" type="ORF">NFI88_07555</name>
</gene>
<evidence type="ECO:0000313" key="3">
    <source>
        <dbReference type="Proteomes" id="UP001524547"/>
    </source>
</evidence>
<proteinExistence type="predicted"/>
<dbReference type="InterPro" id="IPR005519">
    <property type="entry name" value="Acid_phosphat_B-like"/>
</dbReference>
<evidence type="ECO:0000256" key="1">
    <source>
        <dbReference type="ARBA" id="ARBA00022729"/>
    </source>
</evidence>
<comment type="caution">
    <text evidence="2">The sequence shown here is derived from an EMBL/GenBank/DDBJ whole genome shotgun (WGS) entry which is preliminary data.</text>
</comment>
<keyword evidence="1" id="KW-0732">Signal</keyword>
<dbReference type="PANTHER" id="PTHR31284:SF10">
    <property type="entry name" value="ACID PHOSPHATASE-LIKE PROTEIN"/>
    <property type="match status" value="1"/>
</dbReference>
<sequence>MPHPVDHRRPAHPVFRHRSPWAPPAIMLSLALLSGCAAPSPAVDTAPAEPDIAAQANIGLLKQEARRYHDDGRYERDLARVDALAGDWLAARAAAVSKPALVLDIDETSLSNWDSMVADDFGFIFGGRCDHLPAGPCGFGSWVDRAAAPAIAPTLALARRARSLGVAVFFITGRKADETDATARNLRQAGYADWSGLVLEPVGSHFAKAEDFKAPARAEIERQGYTILATVGDQWSDLLGGHAERGFKLPNPWYYLP</sequence>
<protein>
    <submittedName>
        <fullName evidence="2">Acid phosphatase</fullName>
    </submittedName>
</protein>
<reference evidence="2 3" key="1">
    <citation type="submission" date="2022-06" db="EMBL/GenBank/DDBJ databases">
        <title>Rhizosaccharibacter gen. nov. sp. nov. KSS12, endophytic bacteria isolated from sugarcane.</title>
        <authorList>
            <person name="Pitiwittayakul N."/>
        </authorList>
    </citation>
    <scope>NUCLEOTIDE SEQUENCE [LARGE SCALE GENOMIC DNA]</scope>
    <source>
        <strain evidence="2 3">KSS12</strain>
    </source>
</reference>
<dbReference type="EMBL" id="JAMZEJ010000004">
    <property type="protein sequence ID" value="MCQ8240697.1"/>
    <property type="molecule type" value="Genomic_DNA"/>
</dbReference>
<evidence type="ECO:0000313" key="2">
    <source>
        <dbReference type="EMBL" id="MCQ8240697.1"/>
    </source>
</evidence>